<dbReference type="InterPro" id="IPR008854">
    <property type="entry name" value="TPMT"/>
</dbReference>
<comment type="caution">
    <text evidence="4">The sequence shown here is derived from an EMBL/GenBank/DDBJ whole genome shotgun (WGS) entry which is preliminary data.</text>
</comment>
<keyword evidence="3" id="KW-0949">S-adenosyl-L-methionine</keyword>
<dbReference type="EMBL" id="JADQBC010000002">
    <property type="protein sequence ID" value="MBR8826385.1"/>
    <property type="molecule type" value="Genomic_DNA"/>
</dbReference>
<dbReference type="InterPro" id="IPR029063">
    <property type="entry name" value="SAM-dependent_MTases_sf"/>
</dbReference>
<dbReference type="Pfam" id="PF05724">
    <property type="entry name" value="TPMT"/>
    <property type="match status" value="1"/>
</dbReference>
<evidence type="ECO:0000256" key="2">
    <source>
        <dbReference type="ARBA" id="ARBA00022679"/>
    </source>
</evidence>
<accession>A0A941GMW1</accession>
<name>A0A941GMW1_9CHRO</name>
<evidence type="ECO:0000256" key="3">
    <source>
        <dbReference type="ARBA" id="ARBA00022691"/>
    </source>
</evidence>
<reference evidence="4" key="1">
    <citation type="submission" date="2021-02" db="EMBL/GenBank/DDBJ databases">
        <title>Metagenome analyses of Stigonema ocellatum DSM 106950, Chlorogloea purpurea SAG 13.99 and Gomphosphaeria aponina DSM 107014.</title>
        <authorList>
            <person name="Marter P."/>
            <person name="Huang S."/>
        </authorList>
    </citation>
    <scope>NUCLEOTIDE SEQUENCE</scope>
    <source>
        <strain evidence="4">JP213</strain>
    </source>
</reference>
<evidence type="ECO:0000313" key="5">
    <source>
        <dbReference type="Proteomes" id="UP000767446"/>
    </source>
</evidence>
<dbReference type="CDD" id="cd02440">
    <property type="entry name" value="AdoMet_MTases"/>
    <property type="match status" value="1"/>
</dbReference>
<gene>
    <name evidence="4" type="ORF">DSM107014_00525</name>
</gene>
<keyword evidence="1 4" id="KW-0489">Methyltransferase</keyword>
<proteinExistence type="predicted"/>
<evidence type="ECO:0000256" key="1">
    <source>
        <dbReference type="ARBA" id="ARBA00022603"/>
    </source>
</evidence>
<evidence type="ECO:0000313" key="4">
    <source>
        <dbReference type="EMBL" id="MBR8826385.1"/>
    </source>
</evidence>
<dbReference type="PROSITE" id="PS51585">
    <property type="entry name" value="SAM_MT_TPMT"/>
    <property type="match status" value="1"/>
</dbReference>
<dbReference type="AlphaFoldDB" id="A0A941GMW1"/>
<protein>
    <submittedName>
        <fullName evidence="4">Class I SAM-dependent methyltransferase</fullName>
    </submittedName>
</protein>
<dbReference type="GO" id="GO:0032259">
    <property type="term" value="P:methylation"/>
    <property type="evidence" value="ECO:0007669"/>
    <property type="project" value="UniProtKB-KW"/>
</dbReference>
<dbReference type="SUPFAM" id="SSF53335">
    <property type="entry name" value="S-adenosyl-L-methionine-dependent methyltransferases"/>
    <property type="match status" value="1"/>
</dbReference>
<keyword evidence="2" id="KW-0808">Transferase</keyword>
<dbReference type="GO" id="GO:0008119">
    <property type="term" value="F:thiopurine S-methyltransferase activity"/>
    <property type="evidence" value="ECO:0007669"/>
    <property type="project" value="TreeGrafter"/>
</dbReference>
<dbReference type="Proteomes" id="UP000767446">
    <property type="component" value="Unassembled WGS sequence"/>
</dbReference>
<sequence>MFEQQPETLREKVKLLATESVSKSDPSGWFDVLYAQANGDATQVPWARMTTHPYLQDWLDKYPPAGEGKSALVIGCGLGDDAEALATCGFEVTGFDISPKAIAWCNQRFPNSRVTYQVADLFALDQNWVGAFDLVYECRNIQALPLNVRAEAIKCVGELVAAGGKLLVVTRFRDTDTPPDGPPWPLSETELAQFQQLGLQEIKRDTFFEGENNEVKQVRVEYVKG</sequence>
<dbReference type="PANTHER" id="PTHR10259:SF11">
    <property type="entry name" value="THIOPURINE S-METHYLTRANSFERASE"/>
    <property type="match status" value="1"/>
</dbReference>
<dbReference type="PANTHER" id="PTHR10259">
    <property type="entry name" value="THIOPURINE S-METHYLTRANSFERASE"/>
    <property type="match status" value="1"/>
</dbReference>
<organism evidence="4 5">
    <name type="scientific">Gomphosphaeria aponina SAG 52.96 = DSM 107014</name>
    <dbReference type="NCBI Taxonomy" id="1521640"/>
    <lineage>
        <taxon>Bacteria</taxon>
        <taxon>Bacillati</taxon>
        <taxon>Cyanobacteriota</taxon>
        <taxon>Cyanophyceae</taxon>
        <taxon>Oscillatoriophycideae</taxon>
        <taxon>Chroococcales</taxon>
        <taxon>Gomphosphaeriaceae</taxon>
        <taxon>Gomphosphaeria</taxon>
    </lineage>
</organism>
<dbReference type="Gene3D" id="3.40.50.150">
    <property type="entry name" value="Vaccinia Virus protein VP39"/>
    <property type="match status" value="1"/>
</dbReference>